<feature type="compositionally biased region" description="Low complexity" evidence="10">
    <location>
        <begin position="74"/>
        <end position="104"/>
    </location>
</feature>
<keyword evidence="5" id="KW-0472">Membrane</keyword>
<dbReference type="GO" id="GO:0046872">
    <property type="term" value="F:metal ion binding"/>
    <property type="evidence" value="ECO:0007669"/>
    <property type="project" value="UniProtKB-UniRule"/>
</dbReference>
<keyword evidence="9" id="KW-0479">Metal-binding</keyword>
<dbReference type="GO" id="GO:0005576">
    <property type="term" value="C:extracellular region"/>
    <property type="evidence" value="ECO:0007669"/>
    <property type="project" value="UniProtKB-SubCell"/>
</dbReference>
<evidence type="ECO:0000313" key="12">
    <source>
        <dbReference type="EMBL" id="KAF2242730.1"/>
    </source>
</evidence>
<evidence type="ECO:0000256" key="5">
    <source>
        <dbReference type="ARBA" id="ARBA00022622"/>
    </source>
</evidence>
<dbReference type="EMBL" id="ML987207">
    <property type="protein sequence ID" value="KAF2242730.1"/>
    <property type="molecule type" value="Genomic_DNA"/>
</dbReference>
<sequence>MRHCFGTDYGGCNQVDIGCICRNTQRIADLSCCVFQTCNQSDQDLTITLAHNLCKANGVDVPTSASCASTAASTSAPTASASGSSASGSAASVTSTPSGSAAGASGAGSTGAGVPMATAGPALGVGMAMAGLLAAL</sequence>
<feature type="disulfide bond" evidence="9">
    <location>
        <begin position="12"/>
        <end position="19"/>
    </location>
</feature>
<dbReference type="AlphaFoldDB" id="A0A6A6HZF9"/>
<dbReference type="GeneID" id="54573007"/>
<dbReference type="Pfam" id="PF05730">
    <property type="entry name" value="CFEM"/>
    <property type="match status" value="1"/>
</dbReference>
<evidence type="ECO:0000256" key="2">
    <source>
        <dbReference type="ARBA" id="ARBA00004613"/>
    </source>
</evidence>
<keyword evidence="7 9" id="KW-1015">Disulfide bond</keyword>
<evidence type="ECO:0000256" key="6">
    <source>
        <dbReference type="ARBA" id="ARBA00022729"/>
    </source>
</evidence>
<feature type="binding site" description="axial binding residue" evidence="9">
    <location>
        <position position="16"/>
    </location>
    <ligand>
        <name>heme</name>
        <dbReference type="ChEBI" id="CHEBI:30413"/>
    </ligand>
    <ligandPart>
        <name>Fe</name>
        <dbReference type="ChEBI" id="CHEBI:18248"/>
    </ligandPart>
</feature>
<evidence type="ECO:0000256" key="3">
    <source>
        <dbReference type="ARBA" id="ARBA00010031"/>
    </source>
</evidence>
<keyword evidence="13" id="KW-1185">Reference proteome</keyword>
<evidence type="ECO:0000259" key="11">
    <source>
        <dbReference type="PROSITE" id="PS52012"/>
    </source>
</evidence>
<comment type="subcellular location">
    <subcellularLocation>
        <location evidence="1">Membrane</location>
        <topology evidence="1">Lipid-anchor</topology>
        <topology evidence="1">GPI-anchor</topology>
    </subcellularLocation>
    <subcellularLocation>
        <location evidence="2">Secreted</location>
    </subcellularLocation>
</comment>
<evidence type="ECO:0000256" key="4">
    <source>
        <dbReference type="ARBA" id="ARBA00022525"/>
    </source>
</evidence>
<evidence type="ECO:0000256" key="9">
    <source>
        <dbReference type="PROSITE-ProRule" id="PRU01356"/>
    </source>
</evidence>
<evidence type="ECO:0000256" key="8">
    <source>
        <dbReference type="ARBA" id="ARBA00023288"/>
    </source>
</evidence>
<dbReference type="Proteomes" id="UP000800094">
    <property type="component" value="Unassembled WGS sequence"/>
</dbReference>
<feature type="region of interest" description="Disordered" evidence="10">
    <location>
        <begin position="74"/>
        <end position="111"/>
    </location>
</feature>
<name>A0A6A6HZF9_9PLEO</name>
<evidence type="ECO:0000256" key="10">
    <source>
        <dbReference type="SAM" id="MobiDB-lite"/>
    </source>
</evidence>
<feature type="disulfide bond" evidence="9">
    <location>
        <begin position="21"/>
        <end position="54"/>
    </location>
</feature>
<dbReference type="PROSITE" id="PS52012">
    <property type="entry name" value="CFEM"/>
    <property type="match status" value="1"/>
</dbReference>
<keyword evidence="6" id="KW-0732">Signal</keyword>
<keyword evidence="5" id="KW-0336">GPI-anchor</keyword>
<evidence type="ECO:0000256" key="7">
    <source>
        <dbReference type="ARBA" id="ARBA00023157"/>
    </source>
</evidence>
<keyword evidence="9" id="KW-0408">Iron</keyword>
<evidence type="ECO:0000313" key="13">
    <source>
        <dbReference type="Proteomes" id="UP000800094"/>
    </source>
</evidence>
<organism evidence="12 13">
    <name type="scientific">Trematosphaeria pertusa</name>
    <dbReference type="NCBI Taxonomy" id="390896"/>
    <lineage>
        <taxon>Eukaryota</taxon>
        <taxon>Fungi</taxon>
        <taxon>Dikarya</taxon>
        <taxon>Ascomycota</taxon>
        <taxon>Pezizomycotina</taxon>
        <taxon>Dothideomycetes</taxon>
        <taxon>Pleosporomycetidae</taxon>
        <taxon>Pleosporales</taxon>
        <taxon>Massarineae</taxon>
        <taxon>Trematosphaeriaceae</taxon>
        <taxon>Trematosphaeria</taxon>
    </lineage>
</organism>
<dbReference type="OrthoDB" id="3065412at2759"/>
<dbReference type="InterPro" id="IPR008427">
    <property type="entry name" value="Extracellular_membr_CFEM_dom"/>
</dbReference>
<comment type="caution">
    <text evidence="9">Lacks conserved residue(s) required for the propagation of feature annotation.</text>
</comment>
<reference evidence="12" key="1">
    <citation type="journal article" date="2020" name="Stud. Mycol.">
        <title>101 Dothideomycetes genomes: a test case for predicting lifestyles and emergence of pathogens.</title>
        <authorList>
            <person name="Haridas S."/>
            <person name="Albert R."/>
            <person name="Binder M."/>
            <person name="Bloem J."/>
            <person name="Labutti K."/>
            <person name="Salamov A."/>
            <person name="Andreopoulos B."/>
            <person name="Baker S."/>
            <person name="Barry K."/>
            <person name="Bills G."/>
            <person name="Bluhm B."/>
            <person name="Cannon C."/>
            <person name="Castanera R."/>
            <person name="Culley D."/>
            <person name="Daum C."/>
            <person name="Ezra D."/>
            <person name="Gonzalez J."/>
            <person name="Henrissat B."/>
            <person name="Kuo A."/>
            <person name="Liang C."/>
            <person name="Lipzen A."/>
            <person name="Lutzoni F."/>
            <person name="Magnuson J."/>
            <person name="Mondo S."/>
            <person name="Nolan M."/>
            <person name="Ohm R."/>
            <person name="Pangilinan J."/>
            <person name="Park H.-J."/>
            <person name="Ramirez L."/>
            <person name="Alfaro M."/>
            <person name="Sun H."/>
            <person name="Tritt A."/>
            <person name="Yoshinaga Y."/>
            <person name="Zwiers L.-H."/>
            <person name="Turgeon B."/>
            <person name="Goodwin S."/>
            <person name="Spatafora J."/>
            <person name="Crous P."/>
            <person name="Grigoriev I."/>
        </authorList>
    </citation>
    <scope>NUCLEOTIDE SEQUENCE</scope>
    <source>
        <strain evidence="12">CBS 122368</strain>
    </source>
</reference>
<comment type="similarity">
    <text evidence="3">Belongs to the RBT5 family.</text>
</comment>
<dbReference type="RefSeq" id="XP_033677734.1">
    <property type="nucleotide sequence ID" value="XM_033819677.1"/>
</dbReference>
<keyword evidence="5" id="KW-0325">Glycoprotein</keyword>
<feature type="domain" description="CFEM" evidence="11">
    <location>
        <begin position="1"/>
        <end position="81"/>
    </location>
</feature>
<keyword evidence="8" id="KW-0449">Lipoprotein</keyword>
<proteinExistence type="inferred from homology"/>
<dbReference type="GO" id="GO:0098552">
    <property type="term" value="C:side of membrane"/>
    <property type="evidence" value="ECO:0007669"/>
    <property type="project" value="UniProtKB-KW"/>
</dbReference>
<gene>
    <name evidence="12" type="ORF">BU26DRAFT_131681</name>
</gene>
<protein>
    <recommendedName>
        <fullName evidence="11">CFEM domain-containing protein</fullName>
    </recommendedName>
</protein>
<keyword evidence="4" id="KW-0964">Secreted</keyword>
<keyword evidence="9" id="KW-0349">Heme</keyword>
<accession>A0A6A6HZF9</accession>
<evidence type="ECO:0000256" key="1">
    <source>
        <dbReference type="ARBA" id="ARBA00004589"/>
    </source>
</evidence>